<dbReference type="PANTHER" id="PTHR23150:SF19">
    <property type="entry name" value="FORMYLGLYCINE-GENERATING ENZYME"/>
    <property type="match status" value="1"/>
</dbReference>
<evidence type="ECO:0000313" key="2">
    <source>
        <dbReference type="EMBL" id="MFK0524152.1"/>
    </source>
</evidence>
<dbReference type="InterPro" id="IPR005532">
    <property type="entry name" value="SUMF_dom"/>
</dbReference>
<dbReference type="Gene3D" id="3.90.1580.10">
    <property type="entry name" value="paralog of FGE (formylglycine-generating enzyme)"/>
    <property type="match status" value="1"/>
</dbReference>
<protein>
    <submittedName>
        <fullName evidence="2">Formylglycine-generating enzyme family protein</fullName>
    </submittedName>
</protein>
<dbReference type="InterPro" id="IPR042095">
    <property type="entry name" value="SUMF_sf"/>
</dbReference>
<organism evidence="2 3">
    <name type="scientific">Paenibacillus illinoisensis</name>
    <dbReference type="NCBI Taxonomy" id="59845"/>
    <lineage>
        <taxon>Bacteria</taxon>
        <taxon>Bacillati</taxon>
        <taxon>Bacillota</taxon>
        <taxon>Bacilli</taxon>
        <taxon>Bacillales</taxon>
        <taxon>Paenibacillaceae</taxon>
        <taxon>Paenibacillus</taxon>
    </lineage>
</organism>
<proteinExistence type="predicted"/>
<sequence>MENNEQDKKFSCCAPGHEKASTRFKMNTRIHTKQVINQDHSKGVKRVQTDSNMIHLEGGDFYMGTDSNEGFAEDGEGPARKVRISPFYIDSYAVTNAQFQDFIRDTCYKTEAERFGNSFVFHLLLPAEKRHSRATMVVQTPWWHLIEGANWMHPEGEGSDLEGRMNHPVVHVSWNDALAYCEWAGKRLPTEAEWEYAARGGLDQSRYPWGDELTPEDKHMCNIWQGEFPTNNNASDGYVGTAPVDEYEPNGYGIYNMAGNVWEWCVDVFNPYYHQQTSTINPLGNGIGHVRSMRGGSYLCHDSYCNRYRVAARNKNTPDSSSGNVGFRCAANGKR</sequence>
<accession>A0ABW8HXF2</accession>
<dbReference type="Pfam" id="PF03781">
    <property type="entry name" value="FGE-sulfatase"/>
    <property type="match status" value="1"/>
</dbReference>
<dbReference type="Proteomes" id="UP001618531">
    <property type="component" value="Unassembled WGS sequence"/>
</dbReference>
<dbReference type="PANTHER" id="PTHR23150">
    <property type="entry name" value="SULFATASE MODIFYING FACTOR 1, 2"/>
    <property type="match status" value="1"/>
</dbReference>
<keyword evidence="3" id="KW-1185">Reference proteome</keyword>
<dbReference type="SUPFAM" id="SSF56436">
    <property type="entry name" value="C-type lectin-like"/>
    <property type="match status" value="1"/>
</dbReference>
<evidence type="ECO:0000313" key="3">
    <source>
        <dbReference type="Proteomes" id="UP001618531"/>
    </source>
</evidence>
<dbReference type="InterPro" id="IPR016187">
    <property type="entry name" value="CTDL_fold"/>
</dbReference>
<dbReference type="RefSeq" id="WP_402876604.1">
    <property type="nucleotide sequence ID" value="NZ_JBIYSL010000004.1"/>
</dbReference>
<evidence type="ECO:0000259" key="1">
    <source>
        <dbReference type="Pfam" id="PF03781"/>
    </source>
</evidence>
<feature type="domain" description="Sulfatase-modifying factor enzyme-like" evidence="1">
    <location>
        <begin position="52"/>
        <end position="330"/>
    </location>
</feature>
<name>A0ABW8HXF2_9BACL</name>
<gene>
    <name evidence="2" type="ORF">ACINKY_18325</name>
</gene>
<comment type="caution">
    <text evidence="2">The sequence shown here is derived from an EMBL/GenBank/DDBJ whole genome shotgun (WGS) entry which is preliminary data.</text>
</comment>
<dbReference type="InterPro" id="IPR051043">
    <property type="entry name" value="Sulfatase_Mod_Factor_Kinase"/>
</dbReference>
<reference evidence="2 3" key="1">
    <citation type="submission" date="2024-11" db="EMBL/GenBank/DDBJ databases">
        <title>Identification and Characterization of a Novel Fosfomycin Bacillithiol Transferase FosB8 in Paenibacillus illinoisensis.</title>
        <authorList>
            <person name="Lu W."/>
        </authorList>
    </citation>
    <scope>NUCLEOTIDE SEQUENCE [LARGE SCALE GENOMIC DNA]</scope>
    <source>
        <strain evidence="2 3">WP77</strain>
    </source>
</reference>
<dbReference type="EMBL" id="JBIYSL010000004">
    <property type="protein sequence ID" value="MFK0524152.1"/>
    <property type="molecule type" value="Genomic_DNA"/>
</dbReference>